<feature type="region of interest" description="Disordered" evidence="2">
    <location>
        <begin position="532"/>
        <end position="713"/>
    </location>
</feature>
<feature type="region of interest" description="Disordered" evidence="2">
    <location>
        <begin position="74"/>
        <end position="93"/>
    </location>
</feature>
<feature type="region of interest" description="Disordered" evidence="2">
    <location>
        <begin position="856"/>
        <end position="879"/>
    </location>
</feature>
<gene>
    <name evidence="4" type="ORF">ZT1E4_G1796</name>
</gene>
<dbReference type="AlphaFoldDB" id="A0A2H1FNU4"/>
<feature type="compositionally biased region" description="Low complexity" evidence="2">
    <location>
        <begin position="314"/>
        <end position="334"/>
    </location>
</feature>
<accession>A0A2H1FNU4</accession>
<evidence type="ECO:0000313" key="5">
    <source>
        <dbReference type="Proteomes" id="UP000245764"/>
    </source>
</evidence>
<dbReference type="Pfam" id="PF00439">
    <property type="entry name" value="Bromodomain"/>
    <property type="match status" value="1"/>
</dbReference>
<protein>
    <recommendedName>
        <fullName evidence="3">Bromo domain-containing protein</fullName>
    </recommendedName>
</protein>
<dbReference type="PANTHER" id="PTHR15398">
    <property type="entry name" value="BROMODOMAIN-CONTAINING PROTEIN 8"/>
    <property type="match status" value="1"/>
</dbReference>
<feature type="compositionally biased region" description="Polar residues" evidence="2">
    <location>
        <begin position="657"/>
        <end position="668"/>
    </location>
</feature>
<dbReference type="SUPFAM" id="SSF47370">
    <property type="entry name" value="Bromodomain"/>
    <property type="match status" value="1"/>
</dbReference>
<dbReference type="Gene3D" id="1.20.920.10">
    <property type="entry name" value="Bromodomain-like"/>
    <property type="match status" value="1"/>
</dbReference>
<feature type="compositionally biased region" description="Polar residues" evidence="2">
    <location>
        <begin position="80"/>
        <end position="90"/>
    </location>
</feature>
<feature type="compositionally biased region" description="Polar residues" evidence="2">
    <location>
        <begin position="619"/>
        <end position="630"/>
    </location>
</feature>
<feature type="compositionally biased region" description="Low complexity" evidence="2">
    <location>
        <begin position="360"/>
        <end position="380"/>
    </location>
</feature>
<feature type="compositionally biased region" description="Polar residues" evidence="2">
    <location>
        <begin position="465"/>
        <end position="489"/>
    </location>
</feature>
<dbReference type="InterPro" id="IPR001487">
    <property type="entry name" value="Bromodomain"/>
</dbReference>
<sequence length="879" mass="95465">MTSLPTAYNPLETLLLFQALRVDGVASISFTRISDDLKNIPLIRDEPTYDPGRLSPDALRELYLGLLKEEVKQDNERQANGDSHTLTNGDASIGSKKRKIASPVLPTVQEAAKHSHLIPQLVSRLYARYKDNVVKKVREYEQSYATITADIGEIESGRRDEVLQRQHATSQVSSPNPSSIAHTQPSAIPSSIAHTQPSAIRHELNNSAAPSATASPAGTPRQGDAALQPPPKRYSQATIDAMMNHGPEPQENSDSHRRASSNTGLPPLSEMAPQSPRIGLPPKAHGSAQQQAYNQTPPPGQQSPYASHHSHSRQGSMPSPQLQQSLSRPSSSPRPILPPPPGMLPSSVPGQQHTGSPGMHHAPPLQPQQYYPQQSPQQHGQYHRMNTGQPLPNDQQPRYQAPLAAHTQGYHQQQTYSDPRAPYSPQHGQQPSAYQPQPPLQQSRQGGYMLAPFTLPAQDHHRPIQPQQNRSQYTPGQQQRSVSYSSQPNIGPATAPRGLPSQTSRLVSDVVSALATPPRPKVRPLWKVEYRPSPLQPSASTPRPEVEPLSPTIGRQKTPTRSGRGKRARDQPVTEETNAAEPPAKTRISKRRSNARAGSPQSVVSSAADESLLGRTRSHSVSTAVGLNASSDDRPGDTNGVKAEPSTPANMLEEGESTNAPSASSGTRLMTRKRRGTIQSQPIPPSKRKRQESPIEENNEFGATPPPKGNSVAATRNFAKMSSAIMNDINSHKHAAYFATAVREKNAPGYNDIIHQPQNLKSIRTAITAGTKAVAAAAAALESAAESSARAVDGSTTIELERSADLEPPKAIVNGVQLEKELMRMFANAYMFNPGEDGMALSTKEFFHDVEQKISDWRSTEREAGGEDDEEGKSKRRKA</sequence>
<dbReference type="Proteomes" id="UP000245764">
    <property type="component" value="Chromosome 1"/>
</dbReference>
<dbReference type="GO" id="GO:0006325">
    <property type="term" value="P:chromatin organization"/>
    <property type="evidence" value="ECO:0007669"/>
    <property type="project" value="UniProtKB-ARBA"/>
</dbReference>
<feature type="compositionally biased region" description="Polar residues" evidence="2">
    <location>
        <begin position="426"/>
        <end position="445"/>
    </location>
</feature>
<organism evidence="4 5">
    <name type="scientific">Zymoseptoria tritici ST99CH_1E4</name>
    <dbReference type="NCBI Taxonomy" id="1276532"/>
    <lineage>
        <taxon>Eukaryota</taxon>
        <taxon>Fungi</taxon>
        <taxon>Dikarya</taxon>
        <taxon>Ascomycota</taxon>
        <taxon>Pezizomycotina</taxon>
        <taxon>Dothideomycetes</taxon>
        <taxon>Dothideomycetidae</taxon>
        <taxon>Mycosphaerellales</taxon>
        <taxon>Mycosphaerellaceae</taxon>
        <taxon>Zymoseptoria</taxon>
    </lineage>
</organism>
<evidence type="ECO:0000256" key="1">
    <source>
        <dbReference type="ARBA" id="ARBA00023117"/>
    </source>
</evidence>
<dbReference type="GO" id="GO:0035267">
    <property type="term" value="C:NuA4 histone acetyltransferase complex"/>
    <property type="evidence" value="ECO:0007669"/>
    <property type="project" value="TreeGrafter"/>
</dbReference>
<feature type="compositionally biased region" description="Basic and acidic residues" evidence="2">
    <location>
        <begin position="856"/>
        <end position="865"/>
    </location>
</feature>
<dbReference type="PANTHER" id="PTHR15398:SF4">
    <property type="entry name" value="BROMODOMAIN-CONTAINING PROTEIN 8 ISOFORM X1"/>
    <property type="match status" value="1"/>
</dbReference>
<dbReference type="InterPro" id="IPR036427">
    <property type="entry name" value="Bromodomain-like_sf"/>
</dbReference>
<feature type="region of interest" description="Disordered" evidence="2">
    <location>
        <begin position="207"/>
        <end position="504"/>
    </location>
</feature>
<feature type="domain" description="Bromo" evidence="3">
    <location>
        <begin position="724"/>
        <end position="767"/>
    </location>
</feature>
<feature type="compositionally biased region" description="Polar residues" evidence="2">
    <location>
        <begin position="166"/>
        <end position="192"/>
    </location>
</feature>
<feature type="compositionally biased region" description="Low complexity" evidence="2">
    <location>
        <begin position="207"/>
        <end position="220"/>
    </location>
</feature>
<reference evidence="5" key="1">
    <citation type="submission" date="2017-05" db="EMBL/GenBank/DDBJ databases">
        <authorList>
            <person name="Song R."/>
            <person name="Chenine A.L."/>
            <person name="Ruprecht R.M."/>
        </authorList>
    </citation>
    <scope>NUCLEOTIDE SEQUENCE [LARGE SCALE GENOMIC DNA]</scope>
</reference>
<proteinExistence type="predicted"/>
<dbReference type="EMBL" id="LT854253">
    <property type="protein sequence ID" value="SMR43018.1"/>
    <property type="molecule type" value="Genomic_DNA"/>
</dbReference>
<evidence type="ECO:0000259" key="3">
    <source>
        <dbReference type="Pfam" id="PF00439"/>
    </source>
</evidence>
<feature type="compositionally biased region" description="Polar residues" evidence="2">
    <location>
        <begin position="384"/>
        <end position="398"/>
    </location>
</feature>
<evidence type="ECO:0000313" key="4">
    <source>
        <dbReference type="EMBL" id="SMR43018.1"/>
    </source>
</evidence>
<evidence type="ECO:0000256" key="2">
    <source>
        <dbReference type="SAM" id="MobiDB-lite"/>
    </source>
</evidence>
<feature type="region of interest" description="Disordered" evidence="2">
    <location>
        <begin position="160"/>
        <end position="192"/>
    </location>
</feature>
<name>A0A2H1FNU4_ZYMTR</name>
<keyword evidence="1" id="KW-0103">Bromodomain</keyword>